<accession>A0A699QJ38</accession>
<name>A0A699QJ38_TANCI</name>
<comment type="caution">
    <text evidence="1">The sequence shown here is derived from an EMBL/GenBank/DDBJ whole genome shotgun (WGS) entry which is preliminary data.</text>
</comment>
<gene>
    <name evidence="1" type="ORF">Tci_842153</name>
</gene>
<dbReference type="EMBL" id="BKCJ011027836">
    <property type="protein sequence ID" value="GFC70183.1"/>
    <property type="molecule type" value="Genomic_DNA"/>
</dbReference>
<organism evidence="1">
    <name type="scientific">Tanacetum cinerariifolium</name>
    <name type="common">Dalmatian daisy</name>
    <name type="synonym">Chrysanthemum cinerariifolium</name>
    <dbReference type="NCBI Taxonomy" id="118510"/>
    <lineage>
        <taxon>Eukaryota</taxon>
        <taxon>Viridiplantae</taxon>
        <taxon>Streptophyta</taxon>
        <taxon>Embryophyta</taxon>
        <taxon>Tracheophyta</taxon>
        <taxon>Spermatophyta</taxon>
        <taxon>Magnoliopsida</taxon>
        <taxon>eudicotyledons</taxon>
        <taxon>Gunneridae</taxon>
        <taxon>Pentapetalae</taxon>
        <taxon>asterids</taxon>
        <taxon>campanulids</taxon>
        <taxon>Asterales</taxon>
        <taxon>Asteraceae</taxon>
        <taxon>Asteroideae</taxon>
        <taxon>Anthemideae</taxon>
        <taxon>Anthemidinae</taxon>
        <taxon>Tanacetum</taxon>
    </lineage>
</organism>
<proteinExistence type="predicted"/>
<evidence type="ECO:0000313" key="1">
    <source>
        <dbReference type="EMBL" id="GFC70183.1"/>
    </source>
</evidence>
<feature type="non-terminal residue" evidence="1">
    <location>
        <position position="1"/>
    </location>
</feature>
<dbReference type="AlphaFoldDB" id="A0A699QJ38"/>
<sequence>ENDRLLTQALSVEIVNIVVHENMMSVCFNVTACACCVTTESELKPDFLKKECYEMLLQKYQTLEKHYITLEINNQLNMKIFQKDTLFSNESAPTFADLFEINNLKAQAQAKDTVILKLKEKLNSLNGDIKDRHVKRDVKEIETLNIELDHKVTKLATENEHLKQTYKQLYDSIKPSRVQSKEQCDNLINKVNLKSAEVSDLNASLQEKVLVITALKEQLNILKGKAVLTEDVSLNPIDLELLKVDVTPLVPKLRKNRTTHTDYIRHTQDEAATLREIVESERLEEL</sequence>
<protein>
    <submittedName>
        <fullName evidence="1">Pyruvate, phosphate dikinase regulatory protein, chloroplastic</fullName>
    </submittedName>
</protein>
<reference evidence="1" key="1">
    <citation type="journal article" date="2019" name="Sci. Rep.">
        <title>Draft genome of Tanacetum cinerariifolium, the natural source of mosquito coil.</title>
        <authorList>
            <person name="Yamashiro T."/>
            <person name="Shiraishi A."/>
            <person name="Satake H."/>
            <person name="Nakayama K."/>
        </authorList>
    </citation>
    <scope>NUCLEOTIDE SEQUENCE</scope>
</reference>
<keyword evidence="1" id="KW-0670">Pyruvate</keyword>